<protein>
    <submittedName>
        <fullName evidence="1">Uncharacterized protein</fullName>
    </submittedName>
</protein>
<name>D9PJM3_9ZZZZ</name>
<organism evidence="1">
    <name type="scientific">sediment metagenome</name>
    <dbReference type="NCBI Taxonomy" id="749907"/>
    <lineage>
        <taxon>unclassified sequences</taxon>
        <taxon>metagenomes</taxon>
        <taxon>ecological metagenomes</taxon>
    </lineage>
</organism>
<evidence type="ECO:0000313" key="1">
    <source>
        <dbReference type="EMBL" id="EFK96243.1"/>
    </source>
</evidence>
<comment type="caution">
    <text evidence="1">The sequence shown here is derived from an EMBL/GenBank/DDBJ whole genome shotgun (WGS) entry which is preliminary data.</text>
</comment>
<proteinExistence type="predicted"/>
<accession>D9PJM3</accession>
<dbReference type="AlphaFoldDB" id="D9PJM3"/>
<gene>
    <name evidence="1" type="ORF">LDC_1734</name>
</gene>
<reference evidence="1" key="1">
    <citation type="submission" date="2010-07" db="EMBL/GenBank/DDBJ databases">
        <authorList>
            <consortium name="CONSOLIDER consortium CSD2007-00005"/>
            <person name="Guazzaroni M.-E."/>
            <person name="Richter M."/>
            <person name="Garcia-Salamanca A."/>
            <person name="Yarza P."/>
            <person name="Ferrer M."/>
        </authorList>
    </citation>
    <scope>NUCLEOTIDE SEQUENCE</scope>
</reference>
<reference evidence="1" key="2">
    <citation type="journal article" date="2011" name="Microb. Ecol.">
        <title>Taxonomic and Functional Metagenomic Profiling of the Microbial Community in the Anoxic Sediment of a Sub-saline Shallow Lake (Laguna de Carrizo, Central Spain).</title>
        <authorList>
            <person name="Ferrer M."/>
            <person name="Guazzaroni M.E."/>
            <person name="Richter M."/>
            <person name="Garcia-Salamanca A."/>
            <person name="Yarza P."/>
            <person name="Suarez-Suarez A."/>
            <person name="Solano J."/>
            <person name="Alcaide M."/>
            <person name="van Dillewijn P."/>
            <person name="Molina-Henares M.A."/>
            <person name="Lopez-Cortes N."/>
            <person name="Al-Ramahi Y."/>
            <person name="Guerrero C."/>
            <person name="Acosta A."/>
            <person name="de Eugenio L.I."/>
            <person name="Martinez V."/>
            <person name="Marques S."/>
            <person name="Rojo F."/>
            <person name="Santero E."/>
            <person name="Genilloud O."/>
            <person name="Perez-Perez J."/>
            <person name="Rossello-Mora R."/>
            <person name="Ramos J.L."/>
        </authorList>
    </citation>
    <scope>NUCLEOTIDE SEQUENCE</scope>
</reference>
<dbReference type="EMBL" id="ADZX01000533">
    <property type="protein sequence ID" value="EFK96243.1"/>
    <property type="molecule type" value="Genomic_DNA"/>
</dbReference>
<sequence>MNSVYNITGYAVSINSIVPDQRDNNDITLSQCNDNLDNDSDGKIDYCTDENIPDCDRDCTDESDNSEKE</sequence>